<dbReference type="GO" id="GO:0008408">
    <property type="term" value="F:3'-5' exonuclease activity"/>
    <property type="evidence" value="ECO:0007669"/>
    <property type="project" value="InterPro"/>
</dbReference>
<comment type="caution">
    <text evidence="11">The sequence shown here is derived from an EMBL/GenBank/DDBJ whole genome shotgun (WGS) entry which is preliminary data.</text>
</comment>
<feature type="domain" description="DNA polymerase III beta sliding clamp C-terminal" evidence="10">
    <location>
        <begin position="64"/>
        <end position="174"/>
    </location>
</feature>
<keyword evidence="7" id="KW-0239">DNA-directed DNA polymerase</keyword>
<accession>T1BT01</accession>
<feature type="domain" description="DNA polymerase III beta sliding clamp central" evidence="9">
    <location>
        <begin position="7"/>
        <end position="62"/>
    </location>
</feature>
<dbReference type="GO" id="GO:0003677">
    <property type="term" value="F:DNA binding"/>
    <property type="evidence" value="ECO:0007669"/>
    <property type="project" value="UniProtKB-KW"/>
</dbReference>
<dbReference type="PANTHER" id="PTHR30478">
    <property type="entry name" value="DNA POLYMERASE III SUBUNIT BETA"/>
    <property type="match status" value="1"/>
</dbReference>
<dbReference type="EMBL" id="AUZX01004156">
    <property type="protein sequence ID" value="EQD71638.1"/>
    <property type="molecule type" value="Genomic_DNA"/>
</dbReference>
<dbReference type="GO" id="GO:0005737">
    <property type="term" value="C:cytoplasm"/>
    <property type="evidence" value="ECO:0007669"/>
    <property type="project" value="UniProtKB-SubCell"/>
</dbReference>
<dbReference type="Gene3D" id="3.70.10.10">
    <property type="match status" value="1"/>
</dbReference>
<keyword evidence="6" id="KW-0235">DNA replication</keyword>
<feature type="non-terminal residue" evidence="11">
    <location>
        <position position="1"/>
    </location>
</feature>
<organism evidence="11">
    <name type="scientific">mine drainage metagenome</name>
    <dbReference type="NCBI Taxonomy" id="410659"/>
    <lineage>
        <taxon>unclassified sequences</taxon>
        <taxon>metagenomes</taxon>
        <taxon>ecological metagenomes</taxon>
    </lineage>
</organism>
<reference evidence="11" key="1">
    <citation type="submission" date="2013-08" db="EMBL/GenBank/DDBJ databases">
        <authorList>
            <person name="Mendez C."/>
            <person name="Richter M."/>
            <person name="Ferrer M."/>
            <person name="Sanchez J."/>
        </authorList>
    </citation>
    <scope>NUCLEOTIDE SEQUENCE</scope>
</reference>
<evidence type="ECO:0000259" key="10">
    <source>
        <dbReference type="Pfam" id="PF02768"/>
    </source>
</evidence>
<evidence type="ECO:0000256" key="2">
    <source>
        <dbReference type="ARBA" id="ARBA00010752"/>
    </source>
</evidence>
<keyword evidence="4" id="KW-0808">Transferase</keyword>
<dbReference type="SUPFAM" id="SSF55979">
    <property type="entry name" value="DNA clamp"/>
    <property type="match status" value="2"/>
</dbReference>
<evidence type="ECO:0000256" key="7">
    <source>
        <dbReference type="ARBA" id="ARBA00022932"/>
    </source>
</evidence>
<feature type="non-terminal residue" evidence="11">
    <location>
        <position position="175"/>
    </location>
</feature>
<dbReference type="GO" id="GO:0006271">
    <property type="term" value="P:DNA strand elongation involved in DNA replication"/>
    <property type="evidence" value="ECO:0007669"/>
    <property type="project" value="TreeGrafter"/>
</dbReference>
<dbReference type="InterPro" id="IPR046938">
    <property type="entry name" value="DNA_clamp_sf"/>
</dbReference>
<dbReference type="InterPro" id="IPR022635">
    <property type="entry name" value="DNA_polIII_beta_C"/>
</dbReference>
<dbReference type="PANTHER" id="PTHR30478:SF0">
    <property type="entry name" value="BETA SLIDING CLAMP"/>
    <property type="match status" value="1"/>
</dbReference>
<dbReference type="InterPro" id="IPR022637">
    <property type="entry name" value="DNA_polIII_beta_cen"/>
</dbReference>
<gene>
    <name evidence="11" type="ORF">B1A_05697</name>
</gene>
<evidence type="ECO:0000256" key="8">
    <source>
        <dbReference type="ARBA" id="ARBA00023125"/>
    </source>
</evidence>
<dbReference type="Gene3D" id="3.10.150.10">
    <property type="entry name" value="DNA Polymerase III, subunit A, domain 2"/>
    <property type="match status" value="1"/>
</dbReference>
<keyword evidence="3" id="KW-0963">Cytoplasm</keyword>
<sequence>KLVTPIDQEINILVPASAISDLLRIIGDYSGEVVITYNEQQVLFAAGDIELTARLIDGKYPDYRQLIPKKFTTTISLPKNDLNNITKVSALFARESAGSITINTSEGDQQISIHSIASQLGENTATAEAKVVGDGVVTMNSRYLLEALNTLVGDDVDVKFNGKLEPIVLSSKESS</sequence>
<dbReference type="GO" id="GO:0003887">
    <property type="term" value="F:DNA-directed DNA polymerase activity"/>
    <property type="evidence" value="ECO:0007669"/>
    <property type="project" value="UniProtKB-KW"/>
</dbReference>
<dbReference type="AlphaFoldDB" id="T1BT01"/>
<dbReference type="Pfam" id="PF02768">
    <property type="entry name" value="DNA_pol3_beta_3"/>
    <property type="match status" value="1"/>
</dbReference>
<reference evidence="11" key="2">
    <citation type="journal article" date="2014" name="ISME J.">
        <title>Microbial stratification in low pH oxic and suboxic macroscopic growths along an acid mine drainage.</title>
        <authorList>
            <person name="Mendez-Garcia C."/>
            <person name="Mesa V."/>
            <person name="Sprenger R.R."/>
            <person name="Richter M."/>
            <person name="Diez M.S."/>
            <person name="Solano J."/>
            <person name="Bargiela R."/>
            <person name="Golyshina O.V."/>
            <person name="Manteca A."/>
            <person name="Ramos J.L."/>
            <person name="Gallego J.R."/>
            <person name="Llorente I."/>
            <person name="Martins Dos Santos V.A."/>
            <person name="Jensen O.N."/>
            <person name="Pelaez A.I."/>
            <person name="Sanchez J."/>
            <person name="Ferrer M."/>
        </authorList>
    </citation>
    <scope>NUCLEOTIDE SEQUENCE</scope>
</reference>
<evidence type="ECO:0000259" key="9">
    <source>
        <dbReference type="Pfam" id="PF02767"/>
    </source>
</evidence>
<comment type="subcellular location">
    <subcellularLocation>
        <location evidence="1">Cytoplasm</location>
    </subcellularLocation>
</comment>
<evidence type="ECO:0000256" key="6">
    <source>
        <dbReference type="ARBA" id="ARBA00022705"/>
    </source>
</evidence>
<dbReference type="Pfam" id="PF02767">
    <property type="entry name" value="DNA_pol3_beta_2"/>
    <property type="match status" value="1"/>
</dbReference>
<dbReference type="GO" id="GO:0009360">
    <property type="term" value="C:DNA polymerase III complex"/>
    <property type="evidence" value="ECO:0007669"/>
    <property type="project" value="InterPro"/>
</dbReference>
<evidence type="ECO:0000256" key="5">
    <source>
        <dbReference type="ARBA" id="ARBA00022695"/>
    </source>
</evidence>
<comment type="similarity">
    <text evidence="2">Belongs to the beta sliding clamp family.</text>
</comment>
<keyword evidence="8" id="KW-0238">DNA-binding</keyword>
<proteinExistence type="inferred from homology"/>
<dbReference type="InterPro" id="IPR001001">
    <property type="entry name" value="DNA_polIII_beta"/>
</dbReference>
<evidence type="ECO:0000256" key="3">
    <source>
        <dbReference type="ARBA" id="ARBA00022490"/>
    </source>
</evidence>
<evidence type="ECO:0000256" key="1">
    <source>
        <dbReference type="ARBA" id="ARBA00004496"/>
    </source>
</evidence>
<keyword evidence="5" id="KW-0548">Nucleotidyltransferase</keyword>
<evidence type="ECO:0000256" key="4">
    <source>
        <dbReference type="ARBA" id="ARBA00022679"/>
    </source>
</evidence>
<dbReference type="CDD" id="cd00140">
    <property type="entry name" value="beta_clamp"/>
    <property type="match status" value="1"/>
</dbReference>
<protein>
    <submittedName>
        <fullName evidence="11">DNA polymerase III, beta subunit</fullName>
    </submittedName>
</protein>
<evidence type="ECO:0000313" key="11">
    <source>
        <dbReference type="EMBL" id="EQD71638.1"/>
    </source>
</evidence>
<name>T1BT01_9ZZZZ</name>